<dbReference type="RefSeq" id="WP_254296263.1">
    <property type="nucleotide sequence ID" value="NZ_JAMLDX010000021.1"/>
</dbReference>
<organism evidence="3 4">
    <name type="scientific">Sphingomonas tagetis</name>
    <dbReference type="NCBI Taxonomy" id="2949092"/>
    <lineage>
        <taxon>Bacteria</taxon>
        <taxon>Pseudomonadati</taxon>
        <taxon>Pseudomonadota</taxon>
        <taxon>Alphaproteobacteria</taxon>
        <taxon>Sphingomonadales</taxon>
        <taxon>Sphingomonadaceae</taxon>
        <taxon>Sphingomonas</taxon>
    </lineage>
</organism>
<name>A0A9X2KRC9_9SPHN</name>
<dbReference type="InterPro" id="IPR021395">
    <property type="entry name" value="DUF3035"/>
</dbReference>
<evidence type="ECO:0000256" key="2">
    <source>
        <dbReference type="SAM" id="SignalP"/>
    </source>
</evidence>
<feature type="compositionally biased region" description="Low complexity" evidence="1">
    <location>
        <begin position="81"/>
        <end position="107"/>
    </location>
</feature>
<comment type="caution">
    <text evidence="3">The sequence shown here is derived from an EMBL/GenBank/DDBJ whole genome shotgun (WGS) entry which is preliminary data.</text>
</comment>
<feature type="signal peptide" evidence="2">
    <location>
        <begin position="1"/>
        <end position="18"/>
    </location>
</feature>
<gene>
    <name evidence="3" type="ORF">M9978_19750</name>
</gene>
<sequence>MRKTVLIAAMSGSAILLAGCQGGLLDRKRPDEFAVARQAPLVIPPDFALRPPQPGAPRPQDSGGPSQQALDALFGGSAPRSASEAAAVQSAGGASAADAGIRSSAGSPDTNVVDKGSTTRDIVAAPQGDGRDAQTGAGSAPAPAPAPSPTPQN</sequence>
<feature type="chain" id="PRO_5040926373" evidence="2">
    <location>
        <begin position="19"/>
        <end position="153"/>
    </location>
</feature>
<protein>
    <submittedName>
        <fullName evidence="3">DUF3035 domain-containing protein</fullName>
    </submittedName>
</protein>
<proteinExistence type="predicted"/>
<evidence type="ECO:0000313" key="4">
    <source>
        <dbReference type="Proteomes" id="UP001139451"/>
    </source>
</evidence>
<keyword evidence="4" id="KW-1185">Reference proteome</keyword>
<evidence type="ECO:0000256" key="1">
    <source>
        <dbReference type="SAM" id="MobiDB-lite"/>
    </source>
</evidence>
<feature type="region of interest" description="Disordered" evidence="1">
    <location>
        <begin position="44"/>
        <end position="153"/>
    </location>
</feature>
<feature type="compositionally biased region" description="Pro residues" evidence="1">
    <location>
        <begin position="142"/>
        <end position="153"/>
    </location>
</feature>
<dbReference type="Proteomes" id="UP001139451">
    <property type="component" value="Unassembled WGS sequence"/>
</dbReference>
<accession>A0A9X2KRC9</accession>
<keyword evidence="2" id="KW-0732">Signal</keyword>
<dbReference type="EMBL" id="JAMLDX010000021">
    <property type="protein sequence ID" value="MCP3732658.1"/>
    <property type="molecule type" value="Genomic_DNA"/>
</dbReference>
<dbReference type="Pfam" id="PF11233">
    <property type="entry name" value="DUF3035"/>
    <property type="match status" value="1"/>
</dbReference>
<dbReference type="AlphaFoldDB" id="A0A9X2KRC9"/>
<evidence type="ECO:0000313" key="3">
    <source>
        <dbReference type="EMBL" id="MCP3732658.1"/>
    </source>
</evidence>
<reference evidence="3" key="1">
    <citation type="submission" date="2022-05" db="EMBL/GenBank/DDBJ databases">
        <title>Sphingomonas sp. strain MG17 Genome sequencing and assembly.</title>
        <authorList>
            <person name="Kim I."/>
        </authorList>
    </citation>
    <scope>NUCLEOTIDE SEQUENCE</scope>
    <source>
        <strain evidence="3">MG17</strain>
    </source>
</reference>
<dbReference type="PROSITE" id="PS51257">
    <property type="entry name" value="PROKAR_LIPOPROTEIN"/>
    <property type="match status" value="1"/>
</dbReference>